<evidence type="ECO:0000256" key="6">
    <source>
        <dbReference type="ARBA" id="ARBA00022747"/>
    </source>
</evidence>
<dbReference type="PANTHER" id="PTHR33841:SF5">
    <property type="entry name" value="DNA METHYLASE (MODIFICATION METHYLASE) (METHYLTRANSFERASE)-RELATED"/>
    <property type="match status" value="1"/>
</dbReference>
<dbReference type="PROSITE" id="PS00092">
    <property type="entry name" value="N6_MTASE"/>
    <property type="match status" value="1"/>
</dbReference>
<proteinExistence type="inferred from homology"/>
<dbReference type="InterPro" id="IPR002052">
    <property type="entry name" value="DNA_methylase_N6_adenine_CS"/>
</dbReference>
<keyword evidence="6" id="KW-0680">Restriction system</keyword>
<organism evidence="12 13">
    <name type="scientific">Parasphingorhabdus cellanae</name>
    <dbReference type="NCBI Taxonomy" id="2806553"/>
    <lineage>
        <taxon>Bacteria</taxon>
        <taxon>Pseudomonadati</taxon>
        <taxon>Pseudomonadota</taxon>
        <taxon>Alphaproteobacteria</taxon>
        <taxon>Sphingomonadales</taxon>
        <taxon>Sphingomonadaceae</taxon>
        <taxon>Parasphingorhabdus</taxon>
    </lineage>
</organism>
<dbReference type="Pfam" id="PF12950">
    <property type="entry name" value="TaqI_C"/>
    <property type="match status" value="1"/>
</dbReference>
<comment type="similarity">
    <text evidence="1">Belongs to the N(4)/N(6)-methyltransferase family.</text>
</comment>
<feature type="domain" description="Type II methyltransferase M.TaqI-like" evidence="10">
    <location>
        <begin position="498"/>
        <end position="661"/>
    </location>
</feature>
<keyword evidence="7" id="KW-0238">DNA-binding</keyword>
<dbReference type="InterPro" id="IPR011639">
    <property type="entry name" value="MethylTrfase_TaqI-like_dom"/>
</dbReference>
<evidence type="ECO:0000256" key="1">
    <source>
        <dbReference type="ARBA" id="ARBA00006594"/>
    </source>
</evidence>
<evidence type="ECO:0000256" key="5">
    <source>
        <dbReference type="ARBA" id="ARBA00022691"/>
    </source>
</evidence>
<dbReference type="GO" id="GO:0032259">
    <property type="term" value="P:methylation"/>
    <property type="evidence" value="ECO:0007669"/>
    <property type="project" value="UniProtKB-KW"/>
</dbReference>
<name>A0ABX7T257_9SPHN</name>
<sequence>MQLFNRKTIARYVERAEPADQAKLEILREWAATIADGSIQTQNETAIEDSFKQRIVCDVLDYISFGSSGEWSVASKKAIGAGEVDLALGQFSPESSEIIAPFELKGAKTKDLDAIMPGRAKSPIDQAWEYAANNVGTKWILVSNYLEIRLYSYADGRQFHESFDLAKLHQPEEYQRFMLMLAAEHLLTGQTEQLLADSRSEDKDITDELYADYKMLRSDLIGAVQTAKPDMDPLEAISVGQTILDRVLFIAFAEDNNLVPDNSLQNAFEHNDPYNPKPVWENFLGLFTAIDKGSDQLKIPRYNGGLFARDPIIRSLEIPDDICEGFKRLGAYDFASEISVTVLGHIFEQSIADVEQLQAEALGEAPAEKKTSGTSGRRKRDGVVYTPDYVARFIVEQTLGTHCREIFDGILVEYAAKGALADDEEIKWKRKSAEQEAWEAYRKRLTSLRIVDPACGSGVFLVIAFDWMKAELERVNGKLAALSGGRDLFDPDSEILTNNLFGVDVNSESVEIAKLSLWIKTARRGKVLDSLDGNLRVGDSLIEDSSYAYREHGFVWKEAFPDVFAEGGFDVVLGNPPYVRQELLKELKPYLKDRFEVYHGVADLYAYFFERGLRILKPGGRLGYISSSTFFKTGSGAPLREYLRKSATIENVVDFGDHQIFEGVTTYPAILTMRAGAPNVDHELQFWNIAELPKGSFADGFETAKAPYPQRVLPAGSWQLESPALRALRAKIVKGRKTLKEIYGSPLYGIKTGRNDAFVIDRATRDRLIAQDPKSSDILKPWIDGAAVQKWREEDSEQSLILLPKGWTNEQFGAVNENEAKQLLARRFPAIWAHLAQHEESLKRRTDKGFFWWELRSCAYYDALHRAKIIYRDIAAAPTFFCDNRSKINDTTSYFLPTSDPFLLGLLNSALLWFSLLSQTTKARGGYYRFKAQYIEPLPIPDATPEQKAAIGKLAKAAQAAAEKRYSLQQSINRRIPDLAADPAAAKLSTKLKEWWLLPDFAAFQKEVEKTLRADIPLKDRNDWEDLIKETRDQINALTAEIAQTENEINAKVYELFDLTAEEIELLEANI</sequence>
<evidence type="ECO:0000259" key="10">
    <source>
        <dbReference type="Pfam" id="PF07669"/>
    </source>
</evidence>
<comment type="catalytic activity">
    <reaction evidence="8">
        <text>a 2'-deoxyadenosine in DNA + S-adenosyl-L-methionine = an N(6)-methyl-2'-deoxyadenosine in DNA + S-adenosyl-L-homocysteine + H(+)</text>
        <dbReference type="Rhea" id="RHEA:15197"/>
        <dbReference type="Rhea" id="RHEA-COMP:12418"/>
        <dbReference type="Rhea" id="RHEA-COMP:12419"/>
        <dbReference type="ChEBI" id="CHEBI:15378"/>
        <dbReference type="ChEBI" id="CHEBI:57856"/>
        <dbReference type="ChEBI" id="CHEBI:59789"/>
        <dbReference type="ChEBI" id="CHEBI:90615"/>
        <dbReference type="ChEBI" id="CHEBI:90616"/>
        <dbReference type="EC" id="2.1.1.72"/>
    </reaction>
</comment>
<protein>
    <recommendedName>
        <fullName evidence="2">site-specific DNA-methyltransferase (adenine-specific)</fullName>
        <ecNumber evidence="2">2.1.1.72</ecNumber>
    </recommendedName>
</protein>
<feature type="coiled-coil region" evidence="9">
    <location>
        <begin position="1021"/>
        <end position="1055"/>
    </location>
</feature>
<dbReference type="Pfam" id="PF07669">
    <property type="entry name" value="Eco57I"/>
    <property type="match status" value="1"/>
</dbReference>
<feature type="domain" description="TaqI-like C-terminal specificity" evidence="11">
    <location>
        <begin position="854"/>
        <end position="940"/>
    </location>
</feature>
<dbReference type="SUPFAM" id="SSF53335">
    <property type="entry name" value="S-adenosyl-L-methionine-dependent methyltransferases"/>
    <property type="match status" value="1"/>
</dbReference>
<evidence type="ECO:0000256" key="3">
    <source>
        <dbReference type="ARBA" id="ARBA00022603"/>
    </source>
</evidence>
<dbReference type="GO" id="GO:0008168">
    <property type="term" value="F:methyltransferase activity"/>
    <property type="evidence" value="ECO:0007669"/>
    <property type="project" value="UniProtKB-KW"/>
</dbReference>
<dbReference type="Proteomes" id="UP000663923">
    <property type="component" value="Chromosome"/>
</dbReference>
<keyword evidence="13" id="KW-1185">Reference proteome</keyword>
<keyword evidence="4" id="KW-0808">Transferase</keyword>
<dbReference type="InterPro" id="IPR029063">
    <property type="entry name" value="SAM-dependent_MTases_sf"/>
</dbReference>
<dbReference type="RefSeq" id="WP_207986448.1">
    <property type="nucleotide sequence ID" value="NZ_CP071794.1"/>
</dbReference>
<keyword evidence="3 12" id="KW-0489">Methyltransferase</keyword>
<dbReference type="InterPro" id="IPR050953">
    <property type="entry name" value="N4_N6_ade-DNA_methylase"/>
</dbReference>
<evidence type="ECO:0000313" key="13">
    <source>
        <dbReference type="Proteomes" id="UP000663923"/>
    </source>
</evidence>
<keyword evidence="5" id="KW-0949">S-adenosyl-L-methionine</keyword>
<dbReference type="PRINTS" id="PR00507">
    <property type="entry name" value="N12N6MTFRASE"/>
</dbReference>
<dbReference type="EC" id="2.1.1.72" evidence="2"/>
<evidence type="ECO:0000256" key="7">
    <source>
        <dbReference type="ARBA" id="ARBA00023125"/>
    </source>
</evidence>
<dbReference type="EMBL" id="CP071794">
    <property type="protein sequence ID" value="QTD54614.1"/>
    <property type="molecule type" value="Genomic_DNA"/>
</dbReference>
<reference evidence="12 13" key="1">
    <citation type="submission" date="2021-03" db="EMBL/GenBank/DDBJ databases">
        <title>Complete genome of Parasphingorhabdus_sp.JHSY0214.</title>
        <authorList>
            <person name="Yoo J.H."/>
            <person name="Bae J.W."/>
        </authorList>
    </citation>
    <scope>NUCLEOTIDE SEQUENCE [LARGE SCALE GENOMIC DNA]</scope>
    <source>
        <strain evidence="12 13">JHSY0214</strain>
    </source>
</reference>
<evidence type="ECO:0000259" key="11">
    <source>
        <dbReference type="Pfam" id="PF12950"/>
    </source>
</evidence>
<dbReference type="PANTHER" id="PTHR33841">
    <property type="entry name" value="DNA METHYLTRANSFERASE YEEA-RELATED"/>
    <property type="match status" value="1"/>
</dbReference>
<evidence type="ECO:0000313" key="12">
    <source>
        <dbReference type="EMBL" id="QTD54614.1"/>
    </source>
</evidence>
<evidence type="ECO:0000256" key="2">
    <source>
        <dbReference type="ARBA" id="ARBA00011900"/>
    </source>
</evidence>
<dbReference type="InterPro" id="IPR025931">
    <property type="entry name" value="TaqI_C"/>
</dbReference>
<gene>
    <name evidence="12" type="ORF">J4G78_10050</name>
</gene>
<accession>A0ABX7T257</accession>
<keyword evidence="9" id="KW-0175">Coiled coil</keyword>
<evidence type="ECO:0000256" key="9">
    <source>
        <dbReference type="SAM" id="Coils"/>
    </source>
</evidence>
<dbReference type="Gene3D" id="3.40.50.150">
    <property type="entry name" value="Vaccinia Virus protein VP39"/>
    <property type="match status" value="1"/>
</dbReference>
<evidence type="ECO:0000256" key="4">
    <source>
        <dbReference type="ARBA" id="ARBA00022679"/>
    </source>
</evidence>
<evidence type="ECO:0000256" key="8">
    <source>
        <dbReference type="ARBA" id="ARBA00047942"/>
    </source>
</evidence>